<comment type="subcellular location">
    <subcellularLocation>
        <location evidence="1">Nucleus</location>
    </subcellularLocation>
</comment>
<proteinExistence type="predicted"/>
<feature type="compositionally biased region" description="Basic and acidic residues" evidence="6">
    <location>
        <begin position="712"/>
        <end position="728"/>
    </location>
</feature>
<dbReference type="SUPFAM" id="SSF53098">
    <property type="entry name" value="Ribonuclease H-like"/>
    <property type="match status" value="1"/>
</dbReference>
<keyword evidence="4" id="KW-0862">Zinc</keyword>
<feature type="domain" description="HAT C-terminal dimerisation" evidence="7">
    <location>
        <begin position="628"/>
        <end position="704"/>
    </location>
</feature>
<dbReference type="Pfam" id="PF05699">
    <property type="entry name" value="Dimer_Tnp_hAT"/>
    <property type="match status" value="1"/>
</dbReference>
<dbReference type="STRING" id="2163413.A0A4P6XK56"/>
<dbReference type="EMBL" id="CP034456">
    <property type="protein sequence ID" value="QBM85924.1"/>
    <property type="molecule type" value="Genomic_DNA"/>
</dbReference>
<organism evidence="8 9">
    <name type="scientific">Metschnikowia aff. pulcherrima</name>
    <dbReference type="NCBI Taxonomy" id="2163413"/>
    <lineage>
        <taxon>Eukaryota</taxon>
        <taxon>Fungi</taxon>
        <taxon>Dikarya</taxon>
        <taxon>Ascomycota</taxon>
        <taxon>Saccharomycotina</taxon>
        <taxon>Pichiomycetes</taxon>
        <taxon>Metschnikowiaceae</taxon>
        <taxon>Metschnikowia</taxon>
    </lineage>
</organism>
<keyword evidence="3" id="KW-0863">Zinc-finger</keyword>
<evidence type="ECO:0000256" key="3">
    <source>
        <dbReference type="ARBA" id="ARBA00022771"/>
    </source>
</evidence>
<dbReference type="Proteomes" id="UP000292447">
    <property type="component" value="Chromosome I"/>
</dbReference>
<dbReference type="InterPro" id="IPR008906">
    <property type="entry name" value="HATC_C_dom"/>
</dbReference>
<evidence type="ECO:0000313" key="9">
    <source>
        <dbReference type="Proteomes" id="UP000292447"/>
    </source>
</evidence>
<protein>
    <submittedName>
        <fullName evidence="8">HAT family C-terminal dimerization region</fullName>
    </submittedName>
</protein>
<evidence type="ECO:0000256" key="4">
    <source>
        <dbReference type="ARBA" id="ARBA00022833"/>
    </source>
</evidence>
<evidence type="ECO:0000256" key="2">
    <source>
        <dbReference type="ARBA" id="ARBA00022723"/>
    </source>
</evidence>
<dbReference type="GO" id="GO:0005634">
    <property type="term" value="C:nucleus"/>
    <property type="evidence" value="ECO:0007669"/>
    <property type="project" value="UniProtKB-SubCell"/>
</dbReference>
<evidence type="ECO:0000313" key="8">
    <source>
        <dbReference type="EMBL" id="QBM85924.1"/>
    </source>
</evidence>
<accession>A0A4P6XK56</accession>
<sequence length="760" mass="88584">MTSRSKINLPTFVLPLKEYAPDVIRLGLYTWELEPFVEGVEGRIKLFCTKCYYKPKSSWPLNQTNLKKHWANKHESAMAQAFEEYEKQGIKSEESMSSSGVLERRDSSNLQIDSYFPRETAISETTYNNEIIYVGPEQETHTQFDPKHFEHLMMEYLLAHNLPLAHIDSPSHRKLLEYARTCENDSLPPVSRHAVRLDLATLYENESRRLKQRLSKHRGRFGLTLSEVKSRTNLNFIAMTLHFLNEESKFEKYLIGFEAFHKDVSYRDEKLYESFESVLTEYALRDEITSITRDDAPSITRIADMYPDNLYSLIPAGTTRCVGHALNLATDAFLKYTYFKPPPTESGNSLHQYAVDHPEFKDTIRRGEATAEKVRSLLKAMRGNLFLRNAFRRAVHYPTKKKKSGPQELLEQNETRWLSTYKMLDRILHFQKEITDLLTQAKYLDPENKAELGIDFFKIEDSEWEYIKVTHDILELFVEPTIELEASHRETSNITIPFVAMLLKELESWKSKDLKHVSPLFALGLEDACSVILEHYPVRDANIEPIKHLYLASVLDPRLKLDYFKEENFPPAVIEAVEKYFYKKYDSYTEDLRHETRLKKPRVEPNPNDSYLKNYKFFKNNGEMRHDEIKIYLTEPRVPGNCNIRDFYQARRRAFPIIHRMARDFFSIMAMTAPAESLFPQIRDIVTGDNDGLLPSMIKTLAILKSRDILPDETTNRDHSQDDTEQKKSGPKSLLLMNSNDEDLARLSQILADFAIPYDD</sequence>
<keyword evidence="9" id="KW-1185">Reference proteome</keyword>
<feature type="region of interest" description="Disordered" evidence="6">
    <location>
        <begin position="712"/>
        <end position="735"/>
    </location>
</feature>
<dbReference type="InterPro" id="IPR052035">
    <property type="entry name" value="ZnF_BED_domain_contain"/>
</dbReference>
<dbReference type="GO" id="GO:0008270">
    <property type="term" value="F:zinc ion binding"/>
    <property type="evidence" value="ECO:0007669"/>
    <property type="project" value="UniProtKB-KW"/>
</dbReference>
<evidence type="ECO:0000256" key="6">
    <source>
        <dbReference type="SAM" id="MobiDB-lite"/>
    </source>
</evidence>
<evidence type="ECO:0000256" key="5">
    <source>
        <dbReference type="ARBA" id="ARBA00023242"/>
    </source>
</evidence>
<dbReference type="PANTHER" id="PTHR46481:SF10">
    <property type="entry name" value="ZINC FINGER BED DOMAIN-CONTAINING PROTEIN 39"/>
    <property type="match status" value="1"/>
</dbReference>
<name>A0A4P6XK56_9ASCO</name>
<gene>
    <name evidence="8" type="primary">MPUL0A05550</name>
    <name evidence="8" type="ORF">METSCH_A05550</name>
</gene>
<dbReference type="InterPro" id="IPR012337">
    <property type="entry name" value="RNaseH-like_sf"/>
</dbReference>
<keyword evidence="2" id="KW-0479">Metal-binding</keyword>
<evidence type="ECO:0000259" key="7">
    <source>
        <dbReference type="Pfam" id="PF05699"/>
    </source>
</evidence>
<evidence type="ECO:0000256" key="1">
    <source>
        <dbReference type="ARBA" id="ARBA00004123"/>
    </source>
</evidence>
<dbReference type="PANTHER" id="PTHR46481">
    <property type="entry name" value="ZINC FINGER BED DOMAIN-CONTAINING PROTEIN 4"/>
    <property type="match status" value="1"/>
</dbReference>
<keyword evidence="5" id="KW-0539">Nucleus</keyword>
<reference evidence="9" key="1">
    <citation type="submission" date="2019-03" db="EMBL/GenBank/DDBJ databases">
        <title>Snf2 controls pulcherriminic acid biosynthesis and connects pigmentation and antifungal activity of the yeast Metschnikowia pulcherrima.</title>
        <authorList>
            <person name="Gore-Lloyd D."/>
            <person name="Sumann I."/>
            <person name="Brachmann A.O."/>
            <person name="Schneeberger K."/>
            <person name="Ortiz-Merino R.A."/>
            <person name="Moreno-Beltran M."/>
            <person name="Schlaefli M."/>
            <person name="Kirner P."/>
            <person name="Santos Kron A."/>
            <person name="Wolfe K.H."/>
            <person name="Piel J."/>
            <person name="Ahrens C.H."/>
            <person name="Henk D."/>
            <person name="Freimoser F.M."/>
        </authorList>
    </citation>
    <scope>NUCLEOTIDE SEQUENCE [LARGE SCALE GENOMIC DNA]</scope>
    <source>
        <strain evidence="9">APC 1.2</strain>
    </source>
</reference>
<dbReference type="GO" id="GO:0046983">
    <property type="term" value="F:protein dimerization activity"/>
    <property type="evidence" value="ECO:0007669"/>
    <property type="project" value="InterPro"/>
</dbReference>
<dbReference type="AlphaFoldDB" id="A0A4P6XK56"/>